<accession>A0A915U2L5</accession>
<dbReference type="Proteomes" id="UP001063350">
    <property type="component" value="Chromosome"/>
</dbReference>
<reference evidence="1" key="1">
    <citation type="submission" date="2020-12" db="EMBL/GenBank/DDBJ databases">
        <title>Desulfobium dissulfuricans gen. nov., sp. nov., a novel mesophilic, sulfate-reducing bacterium isolated from a deep-sea hydrothermal vent.</title>
        <authorList>
            <person name="Hashimoto Y."/>
            <person name="Tame A."/>
            <person name="Sawayama S."/>
            <person name="Miyazaki J."/>
            <person name="Takai K."/>
            <person name="Nakagawa S."/>
        </authorList>
    </citation>
    <scope>NUCLEOTIDE SEQUENCE</scope>
    <source>
        <strain evidence="1">GF1</strain>
    </source>
</reference>
<dbReference type="PANTHER" id="PTHR46191:SF2">
    <property type="entry name" value="HALOACID DEHALOGENASE-LIKE HYDROLASE DOMAIN-CONTAINING PROTEIN 3"/>
    <property type="match status" value="1"/>
</dbReference>
<dbReference type="Pfam" id="PF00702">
    <property type="entry name" value="Hydrolase"/>
    <property type="match status" value="1"/>
</dbReference>
<proteinExistence type="predicted"/>
<protein>
    <submittedName>
        <fullName evidence="1">Hydrolase</fullName>
    </submittedName>
</protein>
<gene>
    <name evidence="1" type="ORF">GF1_20210</name>
</gene>
<evidence type="ECO:0000313" key="2">
    <source>
        <dbReference type="Proteomes" id="UP001063350"/>
    </source>
</evidence>
<dbReference type="GO" id="GO:0016787">
    <property type="term" value="F:hydrolase activity"/>
    <property type="evidence" value="ECO:0007669"/>
    <property type="project" value="UniProtKB-KW"/>
</dbReference>
<dbReference type="InterPro" id="IPR051828">
    <property type="entry name" value="HAD-like_hydrolase_domain"/>
</dbReference>
<dbReference type="InterPro" id="IPR023214">
    <property type="entry name" value="HAD_sf"/>
</dbReference>
<dbReference type="InterPro" id="IPR006439">
    <property type="entry name" value="HAD-SF_hydro_IA"/>
</dbReference>
<dbReference type="SUPFAM" id="SSF56784">
    <property type="entry name" value="HAD-like"/>
    <property type="match status" value="1"/>
</dbReference>
<dbReference type="KEGG" id="ddu:GF1_20210"/>
<dbReference type="InterPro" id="IPR036412">
    <property type="entry name" value="HAD-like_sf"/>
</dbReference>
<name>A0A915U2L5_9BACT</name>
<sequence length="290" mass="32096">MEPRSQQLMASMLRPLEPVPTGYPVRLQSLSVRALVFDLYGTLFVSAAGDVGVDAATDNVLSLMRAGRDAGIPSLDGAAVAGEGISLLHQRIEQIHLRCKEAGISYPEVDIVAVWFWVLERLGISGVREEQVRLLALSYECRINPIWPMPGLSTVLGELRDRSVVLGILSNAQFYTLELFEYLLHAPPERCGFSPDLCLWSFCEGEAKPSAHLFTRLSARLGQAGIAPTEVLYIGNDMLKDIWPARQVGWRTGLFAGDRRSLRLREDDPRVRGVQPDIVLSELAQILTCI</sequence>
<dbReference type="EMBL" id="AP024233">
    <property type="protein sequence ID" value="BCO09645.1"/>
    <property type="molecule type" value="Genomic_DNA"/>
</dbReference>
<dbReference type="AlphaFoldDB" id="A0A915U2L5"/>
<organism evidence="1 2">
    <name type="scientific">Desulfolithobacter dissulfuricans</name>
    <dbReference type="NCBI Taxonomy" id="2795293"/>
    <lineage>
        <taxon>Bacteria</taxon>
        <taxon>Pseudomonadati</taxon>
        <taxon>Thermodesulfobacteriota</taxon>
        <taxon>Desulfobulbia</taxon>
        <taxon>Desulfobulbales</taxon>
        <taxon>Desulfobulbaceae</taxon>
        <taxon>Desulfolithobacter</taxon>
    </lineage>
</organism>
<dbReference type="PRINTS" id="PR00413">
    <property type="entry name" value="HADHALOGNASE"/>
</dbReference>
<keyword evidence="2" id="KW-1185">Reference proteome</keyword>
<keyword evidence="1" id="KW-0378">Hydrolase</keyword>
<dbReference type="PANTHER" id="PTHR46191">
    <property type="match status" value="1"/>
</dbReference>
<dbReference type="Gene3D" id="3.40.50.1000">
    <property type="entry name" value="HAD superfamily/HAD-like"/>
    <property type="match status" value="1"/>
</dbReference>
<evidence type="ECO:0000313" key="1">
    <source>
        <dbReference type="EMBL" id="BCO09645.1"/>
    </source>
</evidence>